<dbReference type="InterPro" id="IPR014748">
    <property type="entry name" value="Enoyl-CoA_hydra_C"/>
</dbReference>
<dbReference type="InterPro" id="IPR001753">
    <property type="entry name" value="Enoyl-CoA_hydra/iso"/>
</dbReference>
<evidence type="ECO:0000313" key="3">
    <source>
        <dbReference type="EMBL" id="MVT10939.1"/>
    </source>
</evidence>
<dbReference type="AlphaFoldDB" id="A0A7K1U997"/>
<gene>
    <name evidence="3" type="ORF">GO493_21915</name>
</gene>
<proteinExistence type="inferred from homology"/>
<organism evidence="3 4">
    <name type="scientific">Chitinophaga tropicalis</name>
    <dbReference type="NCBI Taxonomy" id="2683588"/>
    <lineage>
        <taxon>Bacteria</taxon>
        <taxon>Pseudomonadati</taxon>
        <taxon>Bacteroidota</taxon>
        <taxon>Chitinophagia</taxon>
        <taxon>Chitinophagales</taxon>
        <taxon>Chitinophagaceae</taxon>
        <taxon>Chitinophaga</taxon>
    </lineage>
</organism>
<keyword evidence="3" id="KW-0413">Isomerase</keyword>
<dbReference type="InterPro" id="IPR018376">
    <property type="entry name" value="Enoyl-CoA_hyd/isom_CS"/>
</dbReference>
<dbReference type="Gene3D" id="3.90.226.10">
    <property type="entry name" value="2-enoyl-CoA Hydratase, Chain A, domain 1"/>
    <property type="match status" value="1"/>
</dbReference>
<dbReference type="EMBL" id="WRXN01000011">
    <property type="protein sequence ID" value="MVT10939.1"/>
    <property type="molecule type" value="Genomic_DNA"/>
</dbReference>
<dbReference type="InterPro" id="IPR051683">
    <property type="entry name" value="Enoyl-CoA_Hydratase/Isomerase"/>
</dbReference>
<accession>A0A7K1U997</accession>
<evidence type="ECO:0000256" key="2">
    <source>
        <dbReference type="RuleBase" id="RU003707"/>
    </source>
</evidence>
<dbReference type="Gene3D" id="1.10.12.10">
    <property type="entry name" value="Lyase 2-enoyl-coa Hydratase, Chain A, domain 2"/>
    <property type="match status" value="1"/>
</dbReference>
<comment type="caution">
    <text evidence="3">The sequence shown here is derived from an EMBL/GenBank/DDBJ whole genome shotgun (WGS) entry which is preliminary data.</text>
</comment>
<sequence length="259" mass="28241">MSFEHILYDIKARVATITLHRPEKRNALNGAMVAELQTAFKQAEEDTAVKVIVLKGSGEAFCAGADLEYLQQLQKNTRAENLADSRELMRLMQQIYYHEKVVIAQVEGHAIAGGCGLVTLCDLSYAVPEAKLGYTEVKIGFIPALVSVFLVRKIGEGRAKDLLLTGRLIPAAKAEEYGLLNQVVPAAEIAAYVAGIADDLCNGASANSLKVTKKLIAGILDQPLEEALEQAAQMNADTREHIDCQRGIKAFLAREKMSW</sequence>
<reference evidence="3 4" key="1">
    <citation type="submission" date="2019-12" db="EMBL/GenBank/DDBJ databases">
        <title>Chitinophaga sp. strain ysch24 (GDMCC 1.1355), whole genome shotgun sequence.</title>
        <authorList>
            <person name="Zhang X."/>
        </authorList>
    </citation>
    <scope>NUCLEOTIDE SEQUENCE [LARGE SCALE GENOMIC DNA]</scope>
    <source>
        <strain evidence="4">ysch24</strain>
    </source>
</reference>
<protein>
    <submittedName>
        <fullName evidence="3">Enoyl-CoA hydratase/isomerase family protein</fullName>
    </submittedName>
</protein>
<dbReference type="PANTHER" id="PTHR42964">
    <property type="entry name" value="ENOYL-COA HYDRATASE"/>
    <property type="match status" value="1"/>
</dbReference>
<dbReference type="PROSITE" id="PS00166">
    <property type="entry name" value="ENOYL_COA_HYDRATASE"/>
    <property type="match status" value="1"/>
</dbReference>
<dbReference type="PANTHER" id="PTHR42964:SF1">
    <property type="entry name" value="POLYKETIDE BIOSYNTHESIS ENOYL-COA HYDRATASE PKSH-RELATED"/>
    <property type="match status" value="1"/>
</dbReference>
<dbReference type="InterPro" id="IPR029045">
    <property type="entry name" value="ClpP/crotonase-like_dom_sf"/>
</dbReference>
<evidence type="ECO:0000256" key="1">
    <source>
        <dbReference type="ARBA" id="ARBA00005254"/>
    </source>
</evidence>
<dbReference type="SUPFAM" id="SSF52096">
    <property type="entry name" value="ClpP/crotonase"/>
    <property type="match status" value="1"/>
</dbReference>
<keyword evidence="4" id="KW-1185">Reference proteome</keyword>
<comment type="similarity">
    <text evidence="1 2">Belongs to the enoyl-CoA hydratase/isomerase family.</text>
</comment>
<evidence type="ECO:0000313" key="4">
    <source>
        <dbReference type="Proteomes" id="UP000461730"/>
    </source>
</evidence>
<dbReference type="GO" id="GO:0016853">
    <property type="term" value="F:isomerase activity"/>
    <property type="evidence" value="ECO:0007669"/>
    <property type="project" value="UniProtKB-KW"/>
</dbReference>
<dbReference type="Proteomes" id="UP000461730">
    <property type="component" value="Unassembled WGS sequence"/>
</dbReference>
<dbReference type="Pfam" id="PF00378">
    <property type="entry name" value="ECH_1"/>
    <property type="match status" value="1"/>
</dbReference>
<dbReference type="CDD" id="cd06558">
    <property type="entry name" value="crotonase-like"/>
    <property type="match status" value="1"/>
</dbReference>
<dbReference type="RefSeq" id="WP_157308378.1">
    <property type="nucleotide sequence ID" value="NZ_WRXN01000011.1"/>
</dbReference>
<name>A0A7K1U997_9BACT</name>